<dbReference type="GO" id="GO:0008270">
    <property type="term" value="F:zinc ion binding"/>
    <property type="evidence" value="ECO:0007669"/>
    <property type="project" value="UniProtKB-KW"/>
</dbReference>
<reference evidence="6" key="2">
    <citation type="submission" date="2025-08" db="UniProtKB">
        <authorList>
            <consortium name="RefSeq"/>
        </authorList>
    </citation>
    <scope>IDENTIFICATION</scope>
    <source>
        <tissue evidence="6">Leaf</tissue>
    </source>
</reference>
<feature type="region of interest" description="Disordered" evidence="4">
    <location>
        <begin position="1"/>
        <end position="88"/>
    </location>
</feature>
<evidence type="ECO:0000256" key="2">
    <source>
        <dbReference type="ARBA" id="ARBA00022771"/>
    </source>
</evidence>
<dbReference type="Proteomes" id="UP000504610">
    <property type="component" value="Chromosome 5"/>
</dbReference>
<dbReference type="PANTHER" id="PTHR47863:SF9">
    <property type="entry name" value="F10B6.17"/>
    <property type="match status" value="1"/>
</dbReference>
<dbReference type="OrthoDB" id="608866at2759"/>
<evidence type="ECO:0000256" key="4">
    <source>
        <dbReference type="SAM" id="MobiDB-lite"/>
    </source>
</evidence>
<evidence type="ECO:0000313" key="6">
    <source>
        <dbReference type="RefSeq" id="XP_018486379.1"/>
    </source>
</evidence>
<protein>
    <submittedName>
        <fullName evidence="6">Uncharacterized protein LOC108856965</fullName>
    </submittedName>
</protein>
<evidence type="ECO:0000256" key="1">
    <source>
        <dbReference type="ARBA" id="ARBA00022723"/>
    </source>
</evidence>
<dbReference type="RefSeq" id="XP_018486379.1">
    <property type="nucleotide sequence ID" value="XM_018630877.2"/>
</dbReference>
<organism evidence="5 6">
    <name type="scientific">Raphanus sativus</name>
    <name type="common">Radish</name>
    <name type="synonym">Raphanus raphanistrum var. sativus</name>
    <dbReference type="NCBI Taxonomy" id="3726"/>
    <lineage>
        <taxon>Eukaryota</taxon>
        <taxon>Viridiplantae</taxon>
        <taxon>Streptophyta</taxon>
        <taxon>Embryophyta</taxon>
        <taxon>Tracheophyta</taxon>
        <taxon>Spermatophyta</taxon>
        <taxon>Magnoliopsida</taxon>
        <taxon>eudicotyledons</taxon>
        <taxon>Gunneridae</taxon>
        <taxon>Pentapetalae</taxon>
        <taxon>rosids</taxon>
        <taxon>malvids</taxon>
        <taxon>Brassicales</taxon>
        <taxon>Brassicaceae</taxon>
        <taxon>Brassiceae</taxon>
        <taxon>Raphanus</taxon>
    </lineage>
</organism>
<keyword evidence="1" id="KW-0479">Metal-binding</keyword>
<feature type="compositionally biased region" description="Basic and acidic residues" evidence="4">
    <location>
        <begin position="1"/>
        <end position="12"/>
    </location>
</feature>
<keyword evidence="2" id="KW-0863">Zinc-finger</keyword>
<name>A0A6J0NNW9_RAPSA</name>
<dbReference type="AlphaFoldDB" id="A0A6J0NNW9"/>
<gene>
    <name evidence="6" type="primary">LOC108856965</name>
</gene>
<sequence>MENHSDSERTEIWSDDWDSPPPSPPAPAVEGTRKERGSTSCKLQCAQTMEDHLDTESTEILGDWDSPPPATVEGTRKETGGSTSCAARVGGRVLPPWAHPSYEWGGGKWKVDGRKIRKKKGKETAKEKEKEKEKDKDKDTDKDKEKEKEKEKESLRSLEDLMNEYSSLPPQIAEWYWCIEYVAKFHKDLPCILDLMNMGYPSTNDYGSRINEILSLRILEFLFDPTKNIDSTATVGPRIEFDFSLTNTHVLHAILKHMNMPELPNLFSICTVVSELRPGMQELSNFNLLPFIAHKNMSLPLCALEKLRDVIAMENNRTSAAASPPTVDPVYYRDDHQPEQQTHTGLELTNKDEVVVMDEDDHQTEQQAHTGLELTDKDEVVVMDEDDHQPEKQVHTGLEQTNKDEVVVMDDDDHQHHQPEQHVHTGLEQTNKDKVVVLEDDDHQPEQQAHTGLEQTDKDEVIVIDNDQVQTTEGDEVIVTDGNHTSAQQQPPISNNCRETSSSSSDVRVKCTKDGAWLICGSDDDLDTDLVNNIPPRPENDDLCWKCKRQGGSSLLLTCSRSECATKVHKECLDGEVHFDEHDNLLCPFCCYDRMAMEYHECRKLLRCAKKRLLKFLPLLSRASKRLKDDGTSC</sequence>
<dbReference type="GeneID" id="108856965"/>
<evidence type="ECO:0000256" key="3">
    <source>
        <dbReference type="ARBA" id="ARBA00022833"/>
    </source>
</evidence>
<evidence type="ECO:0000313" key="5">
    <source>
        <dbReference type="Proteomes" id="UP000504610"/>
    </source>
</evidence>
<proteinExistence type="predicted"/>
<feature type="region of interest" description="Disordered" evidence="4">
    <location>
        <begin position="113"/>
        <end position="155"/>
    </location>
</feature>
<reference evidence="5" key="1">
    <citation type="journal article" date="2019" name="Database">
        <title>The radish genome database (RadishGD): an integrated information resource for radish genomics.</title>
        <authorList>
            <person name="Yu H.J."/>
            <person name="Baek S."/>
            <person name="Lee Y.J."/>
            <person name="Cho A."/>
            <person name="Mun J.H."/>
        </authorList>
    </citation>
    <scope>NUCLEOTIDE SEQUENCE [LARGE SCALE GENOMIC DNA]</scope>
    <source>
        <strain evidence="5">cv. WK10039</strain>
    </source>
</reference>
<dbReference type="PANTHER" id="PTHR47863">
    <property type="entry name" value="RING/FYVE/PHD ZINC FINGER SUPERFAMILY PROTEIN"/>
    <property type="match status" value="1"/>
</dbReference>
<feature type="compositionally biased region" description="Polar residues" evidence="4">
    <location>
        <begin position="38"/>
        <end position="47"/>
    </location>
</feature>
<accession>A0A6J0NNW9</accession>
<dbReference type="SUPFAM" id="SSF57903">
    <property type="entry name" value="FYVE/PHD zinc finger"/>
    <property type="match status" value="1"/>
</dbReference>
<feature type="compositionally biased region" description="Basic and acidic residues" evidence="4">
    <location>
        <begin position="122"/>
        <end position="155"/>
    </location>
</feature>
<dbReference type="InterPro" id="IPR011011">
    <property type="entry name" value="Znf_FYVE_PHD"/>
</dbReference>
<keyword evidence="5" id="KW-1185">Reference proteome</keyword>
<dbReference type="KEGG" id="rsz:108856965"/>
<keyword evidence="3" id="KW-0862">Zinc</keyword>